<evidence type="ECO:0000313" key="2">
    <source>
        <dbReference type="EMBL" id="AAC66053.1"/>
    </source>
</evidence>
<name>O50727_BORBU</name>
<gene>
    <name evidence="2" type="ordered locus">BB_G02</name>
</gene>
<evidence type="ECO:0000259" key="1">
    <source>
        <dbReference type="Pfam" id="PF18135"/>
    </source>
</evidence>
<accession>O50727</accession>
<proteinExistence type="predicted"/>
<dbReference type="EnsemblBacteria" id="AAC66053">
    <property type="protein sequence ID" value="AAC66053"/>
    <property type="gene ID" value="BB_G02"/>
</dbReference>
<dbReference type="Proteomes" id="UP000001807">
    <property type="component" value="Plasmid lp28-2"/>
</dbReference>
<dbReference type="PIR" id="D70231">
    <property type="entry name" value="D70231"/>
</dbReference>
<evidence type="ECO:0000313" key="3">
    <source>
        <dbReference type="Proteomes" id="UP000001807"/>
    </source>
</evidence>
<keyword evidence="2" id="KW-0808">Transferase</keyword>
<dbReference type="KEGG" id="bbu:BB_G02"/>
<geneLocation type="plasmid" evidence="2 3">
    <name>lp28-2</name>
</geneLocation>
<dbReference type="RefSeq" id="WP_010890283.1">
    <property type="nucleotide sequence ID" value="NC_001852.1"/>
</dbReference>
<dbReference type="GO" id="GO:0032259">
    <property type="term" value="P:methylation"/>
    <property type="evidence" value="ECO:0007669"/>
    <property type="project" value="UniProtKB-KW"/>
</dbReference>
<keyword evidence="2" id="KW-0489">Methyltransferase</keyword>
<protein>
    <submittedName>
        <fullName evidence="2">Adenine specific DNA methyltransferase</fullName>
    </submittedName>
</protein>
<sequence length="293" mass="34662">MEINLQSKLNNKNNNKLIFFISCSLVLVSTRPFDNRFTYYSKNRGVIIRPGYKIMKHILEIQNNIALITTRLSKTDRFSHAFVTSKISELSIIPLGYVFPIYIQEDSETPERVKKENFKNKFRHFLDVKYNKKFTAEEILGYIYAILYSNIYRDRFYEHLQIDFPKIIFVDNSDIFVTLGKLGTDLINSHLVKVVPTININIGKCFSFLDETLKQNSIIEKVFYKEETNELYYNQTSRFINVSKEVYNYTIGSWQTLKSYLTYRKGREMPSKEVEHLEKVIKTIHYTIGIQKK</sequence>
<dbReference type="GO" id="GO:0008168">
    <property type="term" value="F:methyltransferase activity"/>
    <property type="evidence" value="ECO:0007669"/>
    <property type="project" value="UniProtKB-KW"/>
</dbReference>
<dbReference type="AlphaFoldDB" id="O50727"/>
<dbReference type="Pfam" id="PF18135">
    <property type="entry name" value="Type_ISP_C"/>
    <property type="match status" value="1"/>
</dbReference>
<dbReference type="InterPro" id="IPR041635">
    <property type="entry name" value="Type_ISP_LLaBIII_C"/>
</dbReference>
<dbReference type="REBASE" id="24468">
    <property type="entry name" value="BbuB31ORFG2P"/>
</dbReference>
<keyword evidence="2" id="KW-0614">Plasmid</keyword>
<keyword evidence="3" id="KW-1185">Reference proteome</keyword>
<organism evidence="2 3">
    <name type="scientific">Borreliella burgdorferi (strain ATCC 35210 / DSM 4680 / CIP 102532 / B31)</name>
    <name type="common">Borrelia burgdorferi</name>
    <dbReference type="NCBI Taxonomy" id="224326"/>
    <lineage>
        <taxon>Bacteria</taxon>
        <taxon>Pseudomonadati</taxon>
        <taxon>Spirochaetota</taxon>
        <taxon>Spirochaetia</taxon>
        <taxon>Spirochaetales</taxon>
        <taxon>Borreliaceae</taxon>
        <taxon>Borreliella</taxon>
    </lineage>
</organism>
<dbReference type="HOGENOM" id="CLU_948882_0_0_12"/>
<dbReference type="OrthoDB" id="9758243at2"/>
<dbReference type="EMBL" id="AE000786">
    <property type="protein sequence ID" value="AAC66053.1"/>
    <property type="molecule type" value="Genomic_DNA"/>
</dbReference>
<reference evidence="2 3" key="1">
    <citation type="journal article" date="1997" name="Nature">
        <title>Genomic sequence of a Lyme disease spirochaete, Borrelia burgdorferi.</title>
        <authorList>
            <person name="Fraser C.M."/>
            <person name="Casjens S."/>
            <person name="Huang W.M."/>
            <person name="Sutton G.G."/>
            <person name="Clayton R."/>
            <person name="Lathigra R."/>
            <person name="White O."/>
            <person name="Ketchum K.A."/>
            <person name="Dodson R."/>
            <person name="Hickey E.K."/>
            <person name="Gwinn M."/>
            <person name="Dougherty B."/>
            <person name="Tomb J.F."/>
            <person name="Fleischmann R.D."/>
            <person name="Richardson D."/>
            <person name="Peterson J."/>
            <person name="Kerlavage A.R."/>
            <person name="Quackenbush J."/>
            <person name="Salzberg S."/>
            <person name="Hanson M."/>
            <person name="van Vugt R."/>
            <person name="Palmer N."/>
            <person name="Adams M.D."/>
            <person name="Gocayne J."/>
            <person name="Weidman J."/>
            <person name="Utterback T."/>
            <person name="Watthey L."/>
            <person name="McDonald L."/>
            <person name="Artiach P."/>
            <person name="Bowman C."/>
            <person name="Garland S."/>
            <person name="Fuji C."/>
            <person name="Cotton M.D."/>
            <person name="Horst K."/>
            <person name="Roberts K."/>
            <person name="Hatch B."/>
            <person name="Smith H.O."/>
            <person name="Venter J.C."/>
        </authorList>
    </citation>
    <scope>NUCLEOTIDE SEQUENCE [LARGE SCALE GENOMIC DNA]</scope>
    <source>
        <strain evidence="3">ATCC 35210 / DSM 4680 / CIP 102532 / B31</strain>
    </source>
</reference>
<dbReference type="PATRIC" id="fig|224326.49.peg.1326"/>
<feature type="domain" description="Type ISP restriction-modification enzyme LLaBIII C-terminal specificity" evidence="1">
    <location>
        <begin position="6"/>
        <end position="273"/>
    </location>
</feature>